<dbReference type="EMBL" id="CP003383">
    <property type="protein sequence ID" value="AFZ69378.1"/>
    <property type="molecule type" value="Genomic_DNA"/>
</dbReference>
<name>L0A664_DEIPD</name>
<gene>
    <name evidence="1" type="ordered locus">Deipe_3976</name>
</gene>
<dbReference type="SUPFAM" id="SSF54427">
    <property type="entry name" value="NTF2-like"/>
    <property type="match status" value="1"/>
</dbReference>
<evidence type="ECO:0000313" key="2">
    <source>
        <dbReference type="Proteomes" id="UP000010467"/>
    </source>
</evidence>
<organism evidence="1 2">
    <name type="scientific">Deinococcus peraridilitoris (strain DSM 19664 / LMG 22246 / CIP 109416 / KR-200)</name>
    <dbReference type="NCBI Taxonomy" id="937777"/>
    <lineage>
        <taxon>Bacteria</taxon>
        <taxon>Thermotogati</taxon>
        <taxon>Deinococcota</taxon>
        <taxon>Deinococci</taxon>
        <taxon>Deinococcales</taxon>
        <taxon>Deinococcaceae</taxon>
        <taxon>Deinococcus</taxon>
    </lineage>
</organism>
<dbReference type="HOGENOM" id="CLU_125060_0_0_0"/>
<dbReference type="InterPro" id="IPR032710">
    <property type="entry name" value="NTF2-like_dom_sf"/>
</dbReference>
<dbReference type="RefSeq" id="WP_015231280.1">
    <property type="nucleotide sequence ID" value="NC_019789.1"/>
</dbReference>
<reference evidence="2" key="1">
    <citation type="submission" date="2012-03" db="EMBL/GenBank/DDBJ databases">
        <title>Complete sequence of plasmid 1 of Deinococcus peraridilitoris DSM 19664.</title>
        <authorList>
            <person name="Lucas S."/>
            <person name="Copeland A."/>
            <person name="Lapidus A."/>
            <person name="Glavina del Rio T."/>
            <person name="Dalin E."/>
            <person name="Tice H."/>
            <person name="Bruce D."/>
            <person name="Goodwin L."/>
            <person name="Pitluck S."/>
            <person name="Peters L."/>
            <person name="Mikhailova N."/>
            <person name="Lu M."/>
            <person name="Kyrpides N."/>
            <person name="Mavromatis K."/>
            <person name="Ivanova N."/>
            <person name="Brettin T."/>
            <person name="Detter J.C."/>
            <person name="Han C."/>
            <person name="Larimer F."/>
            <person name="Land M."/>
            <person name="Hauser L."/>
            <person name="Markowitz V."/>
            <person name="Cheng J.-F."/>
            <person name="Hugenholtz P."/>
            <person name="Woyke T."/>
            <person name="Wu D."/>
            <person name="Pukall R."/>
            <person name="Steenblock K."/>
            <person name="Brambilla E."/>
            <person name="Klenk H.-P."/>
            <person name="Eisen J.A."/>
        </authorList>
    </citation>
    <scope>NUCLEOTIDE SEQUENCE [LARGE SCALE GENOMIC DNA]</scope>
    <source>
        <strain evidence="2">DSM 19664 / LMG 22246 / CIP 109416 / KR-200</strain>
        <plasmid evidence="2">Plasmid pDEIPE01</plasmid>
    </source>
</reference>
<dbReference type="Proteomes" id="UP000010467">
    <property type="component" value="Plasmid pDEIPE01"/>
</dbReference>
<accession>L0A664</accession>
<protein>
    <submittedName>
        <fullName evidence="1">Uncharacterized protein</fullName>
    </submittedName>
</protein>
<proteinExistence type="predicted"/>
<dbReference type="AlphaFoldDB" id="L0A664"/>
<keyword evidence="1" id="KW-0614">Plasmid</keyword>
<keyword evidence="2" id="KW-1185">Reference proteome</keyword>
<dbReference type="KEGG" id="dpd:Deipe_3976"/>
<sequence>MLGNDLTDLYLAAWNAADETKRATLLRQVFTSDGRYIDPLTEAHGVADISVMIGRARAPFAAARFQRSGDMQAHHDFLRFSWEWRTEDSASVVRGTDVAQQLNGRFQLMVGFFDQLPAARQSTEGLHAVV</sequence>
<dbReference type="PATRIC" id="fig|937777.3.peg.3993"/>
<geneLocation type="plasmid" evidence="1 2">
    <name>pDEIPE01</name>
</geneLocation>
<dbReference type="OrthoDB" id="9808719at2"/>
<dbReference type="Gene3D" id="3.10.450.50">
    <property type="match status" value="1"/>
</dbReference>
<evidence type="ECO:0000313" key="1">
    <source>
        <dbReference type="EMBL" id="AFZ69378.1"/>
    </source>
</evidence>